<evidence type="ECO:0000313" key="5">
    <source>
        <dbReference type="Proteomes" id="UP000674234"/>
    </source>
</evidence>
<dbReference type="PANTHER" id="PTHR24171">
    <property type="entry name" value="ANKYRIN REPEAT DOMAIN-CONTAINING PROTEIN 39-RELATED"/>
    <property type="match status" value="1"/>
</dbReference>
<dbReference type="PROSITE" id="PS50088">
    <property type="entry name" value="ANK_REPEAT"/>
    <property type="match status" value="3"/>
</dbReference>
<dbReference type="InterPro" id="IPR016024">
    <property type="entry name" value="ARM-type_fold"/>
</dbReference>
<dbReference type="Proteomes" id="UP000674234">
    <property type="component" value="Unassembled WGS sequence"/>
</dbReference>
<feature type="repeat" description="ANK" evidence="3">
    <location>
        <begin position="94"/>
        <end position="126"/>
    </location>
</feature>
<reference evidence="4" key="1">
    <citation type="submission" date="2021-02" db="EMBL/GenBank/DDBJ databases">
        <title>Draft genome sequence of Microbispora sp. RL4-1S isolated from rice leaves in Thailand.</title>
        <authorList>
            <person name="Muangham S."/>
            <person name="Duangmal K."/>
        </authorList>
    </citation>
    <scope>NUCLEOTIDE SEQUENCE</scope>
    <source>
        <strain evidence="4">RL4-1S</strain>
    </source>
</reference>
<dbReference type="AlphaFoldDB" id="A0A940WQH8"/>
<dbReference type="PROSITE" id="PS50297">
    <property type="entry name" value="ANK_REP_REGION"/>
    <property type="match status" value="3"/>
</dbReference>
<dbReference type="GO" id="GO:0085020">
    <property type="term" value="P:protein K6-linked ubiquitination"/>
    <property type="evidence" value="ECO:0007669"/>
    <property type="project" value="TreeGrafter"/>
</dbReference>
<evidence type="ECO:0000256" key="3">
    <source>
        <dbReference type="PROSITE-ProRule" id="PRU00023"/>
    </source>
</evidence>
<dbReference type="SMART" id="SM00248">
    <property type="entry name" value="ANK"/>
    <property type="match status" value="4"/>
</dbReference>
<comment type="caution">
    <text evidence="4">The sequence shown here is derived from an EMBL/GenBank/DDBJ whole genome shotgun (WGS) entry which is preliminary data.</text>
</comment>
<keyword evidence="5" id="KW-1185">Reference proteome</keyword>
<dbReference type="Pfam" id="PF00023">
    <property type="entry name" value="Ank"/>
    <property type="match status" value="1"/>
</dbReference>
<dbReference type="InterPro" id="IPR002110">
    <property type="entry name" value="Ankyrin_rpt"/>
</dbReference>
<name>A0A940WQH8_9ACTN</name>
<dbReference type="Pfam" id="PF12796">
    <property type="entry name" value="Ank_2"/>
    <property type="match status" value="1"/>
</dbReference>
<accession>A0A940WQH8</accession>
<dbReference type="Gene3D" id="1.25.10.10">
    <property type="entry name" value="Leucine-rich Repeat Variant"/>
    <property type="match status" value="1"/>
</dbReference>
<feature type="repeat" description="ANK" evidence="3">
    <location>
        <begin position="26"/>
        <end position="58"/>
    </location>
</feature>
<sequence>MNAIAGEDVARVSAMLRPGASLNPAHGTTPLYRAAVGGCPEIVRMLIEYGADPDQPSHAAGEGLPLCAAACWDHAQTVRALLDGGADPDAREDGGWTALLWAAALGNLESADELLDFGADPDLANDEGDTPLTLGARFGAYGVVWSLLEHGADPYLRGTGGASALEIARRWAGADLEAALREEVAAQLDDGVVLVSRGRARDGTRLVTVEGHDRDGGFAAARQCGHAAVVTVLEIATGVRPPAEELIARVLPYRNVDEDDETWWAAVHALQRRHDDEALAAAARLSGSDDPVDREFGVDVLAGFGRDPWHAPWHERSLAILRETAVHEDDPRVLEALLRALAHHADERALPQVLRIVRRPGREPGVNDAMALAAVVPAGDEDGLAALVRLTRHPDGEVRDWATMGLASLPADTPEVREALAARLADRDLDTVAEAARGLGTRHDRRAVAGIHRVLCESGDGDDYARELAAEAAQDLGIELGTDT</sequence>
<keyword evidence="2 3" id="KW-0040">ANK repeat</keyword>
<dbReference type="EMBL" id="JAFCNB010000009">
    <property type="protein sequence ID" value="MBP2705660.1"/>
    <property type="molecule type" value="Genomic_DNA"/>
</dbReference>
<evidence type="ECO:0000256" key="1">
    <source>
        <dbReference type="ARBA" id="ARBA00022737"/>
    </source>
</evidence>
<protein>
    <submittedName>
        <fullName evidence="4">Ankyrin repeat domain-containing protein</fullName>
    </submittedName>
</protein>
<dbReference type="SUPFAM" id="SSF48371">
    <property type="entry name" value="ARM repeat"/>
    <property type="match status" value="1"/>
</dbReference>
<feature type="repeat" description="ANK" evidence="3">
    <location>
        <begin position="127"/>
        <end position="159"/>
    </location>
</feature>
<gene>
    <name evidence="4" type="ORF">JOL79_17745</name>
</gene>
<evidence type="ECO:0000313" key="4">
    <source>
        <dbReference type="EMBL" id="MBP2705660.1"/>
    </source>
</evidence>
<organism evidence="4 5">
    <name type="scientific">Microbispora oryzae</name>
    <dbReference type="NCBI Taxonomy" id="2806554"/>
    <lineage>
        <taxon>Bacteria</taxon>
        <taxon>Bacillati</taxon>
        <taxon>Actinomycetota</taxon>
        <taxon>Actinomycetes</taxon>
        <taxon>Streptosporangiales</taxon>
        <taxon>Streptosporangiaceae</taxon>
        <taxon>Microbispora</taxon>
    </lineage>
</organism>
<dbReference type="PANTHER" id="PTHR24171:SF8">
    <property type="entry name" value="BRCA1-ASSOCIATED RING DOMAIN PROTEIN 1"/>
    <property type="match status" value="1"/>
</dbReference>
<dbReference type="Gene3D" id="1.25.40.20">
    <property type="entry name" value="Ankyrin repeat-containing domain"/>
    <property type="match status" value="1"/>
</dbReference>
<evidence type="ECO:0000256" key="2">
    <source>
        <dbReference type="ARBA" id="ARBA00023043"/>
    </source>
</evidence>
<proteinExistence type="predicted"/>
<dbReference type="InterPro" id="IPR011989">
    <property type="entry name" value="ARM-like"/>
</dbReference>
<dbReference type="GO" id="GO:0004842">
    <property type="term" value="F:ubiquitin-protein transferase activity"/>
    <property type="evidence" value="ECO:0007669"/>
    <property type="project" value="TreeGrafter"/>
</dbReference>
<dbReference type="InterPro" id="IPR036770">
    <property type="entry name" value="Ankyrin_rpt-contain_sf"/>
</dbReference>
<keyword evidence="1" id="KW-0677">Repeat</keyword>
<dbReference type="SUPFAM" id="SSF48403">
    <property type="entry name" value="Ankyrin repeat"/>
    <property type="match status" value="1"/>
</dbReference>